<name>A0A964UXE9_9PROT</name>
<evidence type="ECO:0000313" key="3">
    <source>
        <dbReference type="Proteomes" id="UP000713222"/>
    </source>
</evidence>
<protein>
    <submittedName>
        <fullName evidence="2">Uncharacterized protein</fullName>
    </submittedName>
</protein>
<proteinExistence type="predicted"/>
<accession>A0A964UXE9</accession>
<dbReference type="EMBL" id="RGET01000002">
    <property type="protein sequence ID" value="NBN87545.1"/>
    <property type="molecule type" value="Genomic_DNA"/>
</dbReference>
<comment type="caution">
    <text evidence="2">The sequence shown here is derived from an EMBL/GenBank/DDBJ whole genome shotgun (WGS) entry which is preliminary data.</text>
</comment>
<evidence type="ECO:0000256" key="1">
    <source>
        <dbReference type="SAM" id="MobiDB-lite"/>
    </source>
</evidence>
<organism evidence="2 3">
    <name type="scientific">Candidatus Fonsibacter lacus</name>
    <dbReference type="NCBI Taxonomy" id="2576439"/>
    <lineage>
        <taxon>Bacteria</taxon>
        <taxon>Pseudomonadati</taxon>
        <taxon>Pseudomonadota</taxon>
        <taxon>Alphaproteobacteria</taxon>
        <taxon>Candidatus Pelagibacterales</taxon>
        <taxon>Candidatus Pelagibacterales incertae sedis</taxon>
        <taxon>Candidatus Fonsibacter</taxon>
    </lineage>
</organism>
<evidence type="ECO:0000313" key="2">
    <source>
        <dbReference type="EMBL" id="NBN87545.1"/>
    </source>
</evidence>
<dbReference type="AlphaFoldDB" id="A0A964UXE9"/>
<dbReference type="Proteomes" id="UP000713222">
    <property type="component" value="Unassembled WGS sequence"/>
</dbReference>
<reference evidence="2" key="1">
    <citation type="submission" date="2018-10" db="EMBL/GenBank/DDBJ databases">
        <title>Iterative Subtractive Binning of Freshwater Chronoseries Metagenomes Recovers Nearly Complete Genomes from over Four Hundred Novel Species.</title>
        <authorList>
            <person name="Rodriguez-R L.M."/>
            <person name="Tsementzi D."/>
            <person name="Luo C."/>
            <person name="Konstantinidis K.T."/>
        </authorList>
    </citation>
    <scope>NUCLEOTIDE SEQUENCE</scope>
    <source>
        <strain evidence="2">WB7_6_001</strain>
    </source>
</reference>
<feature type="region of interest" description="Disordered" evidence="1">
    <location>
        <begin position="386"/>
        <end position="415"/>
    </location>
</feature>
<sequence>MELGCKLTYLSDLQEPVDWTAYDDEDNAGLTEADAQIITIPIRAKSVMNKCLTELGITASSNPLTNKFSIEKFDLGAGYVSVLSDLLVSESYCGYLNTSEVLQVFSLDQKGGTGPVIDSTKLIDLGSIGVGQLPGEAVTVSYSSLKLNAGIEDPNAADWDTVTASKEHTVTIPYTDTAGTQQFKQYSVLDTDLVSTTYQQIVKPSGEVVKVPLSRRSIATTGSVRLVGSLVTDYLKNGMSYFNQEITTDTSEFFYYDDWGNETLYIKDTRGSQAHLAGDLGIQQWVFTPNSDYVQLSTTTDRSIDYQIRRTTTVGEFQRVVTETYGSWTRTIPGQQAVAAGVQDLTTSSQVNQLLTRLFPTSGGLGNSGLFLLDTEVSTQRRTEGQIAPDGSSTINAANANGGDPSNGYKTESKESLELALGSATAQRRIEFSLPKAPDDVFTRAGTAPNYTYSSEASDAPAKARRYGRSQNRLLLGNRSGMNVQMAAPLMPAAPFAPFVVQANGLSALYRTNGTSWQMDASGILASTDALFWGAVGGTGDFWFPTAPGITTLPTEPAVVDGEMTVSAVVPVWNETVVAVARTSTKLEVTSLSYALSLLTEVAVTTQTALVVTKILKVEVPAADVSVAGVAPAVSIGVALRPPAADVAVAGAVPAVSTATVVQVPAADVAVAGEAPTVSASLTVVLVPAADITVAGATPDLQAGDDYYSNLASQFFTLLRDWRVDWWGD</sequence>
<gene>
    <name evidence="2" type="ORF">EBV32_00400</name>
</gene>